<accession>A0A0F8ZKW5</accession>
<reference evidence="1" key="1">
    <citation type="journal article" date="2015" name="Nature">
        <title>Complex archaea that bridge the gap between prokaryotes and eukaryotes.</title>
        <authorList>
            <person name="Spang A."/>
            <person name="Saw J.H."/>
            <person name="Jorgensen S.L."/>
            <person name="Zaremba-Niedzwiedzka K."/>
            <person name="Martijn J."/>
            <person name="Lind A.E."/>
            <person name="van Eijk R."/>
            <person name="Schleper C."/>
            <person name="Guy L."/>
            <person name="Ettema T.J."/>
        </authorList>
    </citation>
    <scope>NUCLEOTIDE SEQUENCE</scope>
</reference>
<organism evidence="1">
    <name type="scientific">marine sediment metagenome</name>
    <dbReference type="NCBI Taxonomy" id="412755"/>
    <lineage>
        <taxon>unclassified sequences</taxon>
        <taxon>metagenomes</taxon>
        <taxon>ecological metagenomes</taxon>
    </lineage>
</organism>
<dbReference type="AlphaFoldDB" id="A0A0F8ZKW5"/>
<evidence type="ECO:0000313" key="1">
    <source>
        <dbReference type="EMBL" id="KKK94437.1"/>
    </source>
</evidence>
<protein>
    <submittedName>
        <fullName evidence="1">Uncharacterized protein</fullName>
    </submittedName>
</protein>
<proteinExistence type="predicted"/>
<comment type="caution">
    <text evidence="1">The sequence shown here is derived from an EMBL/GenBank/DDBJ whole genome shotgun (WGS) entry which is preliminary data.</text>
</comment>
<name>A0A0F8ZKW5_9ZZZZ</name>
<sequence length="136" mass="15077">MPTGSEKGIRILDETTFFWAWSAQGPADHGIFYGRFMDHGIVPLPLPGDVAGELEAHGFYLTPYVAGEWFAGWEKDENHSFHQHPVFAPIAEVVKPVNGGFPEAPDTKPDQLSVSWVELLSCYTAGGKLKKEYRGE</sequence>
<gene>
    <name evidence="1" type="ORF">LCGC14_2682870</name>
</gene>
<dbReference type="EMBL" id="LAZR01047344">
    <property type="protein sequence ID" value="KKK94437.1"/>
    <property type="molecule type" value="Genomic_DNA"/>
</dbReference>